<organism evidence="1 2">
    <name type="scientific">Scylla paramamosain</name>
    <name type="common">Mud crab</name>
    <dbReference type="NCBI Taxonomy" id="85552"/>
    <lineage>
        <taxon>Eukaryota</taxon>
        <taxon>Metazoa</taxon>
        <taxon>Ecdysozoa</taxon>
        <taxon>Arthropoda</taxon>
        <taxon>Crustacea</taxon>
        <taxon>Multicrustacea</taxon>
        <taxon>Malacostraca</taxon>
        <taxon>Eumalacostraca</taxon>
        <taxon>Eucarida</taxon>
        <taxon>Decapoda</taxon>
        <taxon>Pleocyemata</taxon>
        <taxon>Brachyura</taxon>
        <taxon>Eubrachyura</taxon>
        <taxon>Portunoidea</taxon>
        <taxon>Portunidae</taxon>
        <taxon>Portuninae</taxon>
        <taxon>Scylla</taxon>
    </lineage>
</organism>
<accession>A0AAW0TTE5</accession>
<reference evidence="1 2" key="1">
    <citation type="submission" date="2023-03" db="EMBL/GenBank/DDBJ databases">
        <title>High-quality genome of Scylla paramamosain provides insights in environmental adaptation.</title>
        <authorList>
            <person name="Zhang L."/>
        </authorList>
    </citation>
    <scope>NUCLEOTIDE SEQUENCE [LARGE SCALE GENOMIC DNA]</scope>
    <source>
        <strain evidence="1">LZ_2023a</strain>
        <tissue evidence="1">Muscle</tissue>
    </source>
</reference>
<keyword evidence="2" id="KW-1185">Reference proteome</keyword>
<dbReference type="AlphaFoldDB" id="A0AAW0TTE5"/>
<comment type="caution">
    <text evidence="1">The sequence shown here is derived from an EMBL/GenBank/DDBJ whole genome shotgun (WGS) entry which is preliminary data.</text>
</comment>
<name>A0AAW0TTE5_SCYPA</name>
<evidence type="ECO:0000313" key="2">
    <source>
        <dbReference type="Proteomes" id="UP001487740"/>
    </source>
</evidence>
<evidence type="ECO:0000313" key="1">
    <source>
        <dbReference type="EMBL" id="KAK8390413.1"/>
    </source>
</evidence>
<proteinExistence type="predicted"/>
<dbReference type="EMBL" id="JARAKH010000025">
    <property type="protein sequence ID" value="KAK8390413.1"/>
    <property type="molecule type" value="Genomic_DNA"/>
</dbReference>
<sequence>MVLKRCLGCSERAEGTREAGWRGDGQRDIGTQVHVRCRLSAPHASRHTPPRQHNDVTLLVNVMPKESEEYSYYVNVQGSPSTLTFVDEN</sequence>
<protein>
    <submittedName>
        <fullName evidence="1">Uncharacterized protein</fullName>
    </submittedName>
</protein>
<gene>
    <name evidence="1" type="ORF">O3P69_010239</name>
</gene>
<dbReference type="Proteomes" id="UP001487740">
    <property type="component" value="Unassembled WGS sequence"/>
</dbReference>